<keyword evidence="3" id="KW-0813">Transport</keyword>
<dbReference type="InterPro" id="IPR051143">
    <property type="entry name" value="TrkH_K-transport"/>
</dbReference>
<evidence type="ECO:0000256" key="3">
    <source>
        <dbReference type="ARBA" id="ARBA00022448"/>
    </source>
</evidence>
<comment type="subcellular location">
    <subcellularLocation>
        <location evidence="1">Membrane</location>
        <topology evidence="1">Multi-pass membrane protein</topology>
    </subcellularLocation>
</comment>
<evidence type="ECO:0000256" key="8">
    <source>
        <dbReference type="SAM" id="Phobius"/>
    </source>
</evidence>
<reference evidence="9 10" key="1">
    <citation type="journal article" date="2020" name="Nat. Commun.">
        <title>Genome of Tripterygium wilfordii and identification of cytochrome P450 involved in triptolide biosynthesis.</title>
        <authorList>
            <person name="Tu L."/>
            <person name="Su P."/>
            <person name="Zhang Z."/>
            <person name="Gao L."/>
            <person name="Wang J."/>
            <person name="Hu T."/>
            <person name="Zhou J."/>
            <person name="Zhang Y."/>
            <person name="Zhao Y."/>
            <person name="Liu Y."/>
            <person name="Song Y."/>
            <person name="Tong Y."/>
            <person name="Lu Y."/>
            <person name="Yang J."/>
            <person name="Xu C."/>
            <person name="Jia M."/>
            <person name="Peters R.J."/>
            <person name="Huang L."/>
            <person name="Gao W."/>
        </authorList>
    </citation>
    <scope>NUCLEOTIDE SEQUENCE [LARGE SCALE GENOMIC DNA]</scope>
    <source>
        <strain evidence="10">cv. XIE 37</strain>
        <tissue evidence="9">Leaf</tissue>
    </source>
</reference>
<dbReference type="PANTHER" id="PTHR31064">
    <property type="entry name" value="POTASSIUM TRANSPORT PROTEIN DDB_G0292412-RELATED"/>
    <property type="match status" value="1"/>
</dbReference>
<comment type="similarity">
    <text evidence="2">Belongs to the TrkH potassium transport family. HKT (TC 2.A.38.3) subfamily.</text>
</comment>
<dbReference type="GO" id="GO:0008324">
    <property type="term" value="F:monoatomic cation transmembrane transporter activity"/>
    <property type="evidence" value="ECO:0007669"/>
    <property type="project" value="InterPro"/>
</dbReference>
<sequence>MKNLSWFGQKLQHLCSSSYVKLTYLSRTTWYLTACFYRFIYLHLNPFLLYLAYFTSLSFTGFWVLRGLKPRTSSFRPKDIDFFFTSVSAVTVSSMSTVEMEIFSNTQLIVMTILMFLGGEIFVSMASLHFRNSKWKKFLKIQDEAVSSNIELGMVSSNSKPPSSENILDLGILFHTQSDKSLPNNNDFLMYSSLRLLVLVILGYLIVVHVLGVAFVSLYLALVSSASHVLKNKGLKMFTFSVFTTVSTFASCGFVSTNENMIVFSKNSGLLMILIPQVLLGNTLFPSCLRFSIWVLGKMFKKEETNYLLSNTSEIGYLHLLPTQHSSFLVFTVFGFILVQWVMFCSMEWNSEQLIGLNSYQKLVGGFFESVNSRHTGETIVDISTISQAILVLFVVMMYLPPYTSFLPIKDGERDSQVLFVRRKRRGKIVENLLFSQLSYLAIFVILVCLTERGKMKEDPLNFNVLNIVVEVISAYGNVGFTTGYSCKRQVNPDGSCQDKFFGFAGKWSNEGKILLIIVMFFGRLKQFNMDGGKAWKLL</sequence>
<dbReference type="Pfam" id="PF02386">
    <property type="entry name" value="TrkH"/>
    <property type="match status" value="1"/>
</dbReference>
<name>A0A7J7DRB8_TRIWF</name>
<dbReference type="InParanoid" id="A0A7J7DRB8"/>
<evidence type="ECO:0000256" key="1">
    <source>
        <dbReference type="ARBA" id="ARBA00004141"/>
    </source>
</evidence>
<dbReference type="InterPro" id="IPR003445">
    <property type="entry name" value="Cat_transpt"/>
</dbReference>
<dbReference type="PANTHER" id="PTHR31064:SF38">
    <property type="entry name" value="CATION TRANSPORTER HKT1_4-RELATED"/>
    <property type="match status" value="1"/>
</dbReference>
<feature type="transmembrane region" description="Helical" evidence="8">
    <location>
        <begin position="234"/>
        <end position="257"/>
    </location>
</feature>
<evidence type="ECO:0000313" key="10">
    <source>
        <dbReference type="Proteomes" id="UP000593562"/>
    </source>
</evidence>
<feature type="transmembrane region" description="Helical" evidence="8">
    <location>
        <begin position="433"/>
        <end position="451"/>
    </location>
</feature>
<feature type="transmembrane region" description="Helical" evidence="8">
    <location>
        <begin position="326"/>
        <end position="344"/>
    </location>
</feature>
<evidence type="ECO:0000256" key="5">
    <source>
        <dbReference type="ARBA" id="ARBA00022989"/>
    </source>
</evidence>
<evidence type="ECO:0000256" key="7">
    <source>
        <dbReference type="ARBA" id="ARBA00023136"/>
    </source>
</evidence>
<keyword evidence="7 8" id="KW-0472">Membrane</keyword>
<dbReference type="GO" id="GO:0005886">
    <property type="term" value="C:plasma membrane"/>
    <property type="evidence" value="ECO:0007669"/>
    <property type="project" value="TreeGrafter"/>
</dbReference>
<gene>
    <name evidence="9" type="ORF">HS088_TW04G00614</name>
</gene>
<dbReference type="AlphaFoldDB" id="A0A7J7DRB8"/>
<comment type="caution">
    <text evidence="9">The sequence shown here is derived from an EMBL/GenBank/DDBJ whole genome shotgun (WGS) entry which is preliminary data.</text>
</comment>
<evidence type="ECO:0000256" key="2">
    <source>
        <dbReference type="ARBA" id="ARBA00010864"/>
    </source>
</evidence>
<dbReference type="EMBL" id="JAAARO010000004">
    <property type="protein sequence ID" value="KAF5748656.1"/>
    <property type="molecule type" value="Genomic_DNA"/>
</dbReference>
<keyword evidence="4 8" id="KW-0812">Transmembrane</keyword>
<feature type="transmembrane region" description="Helical" evidence="8">
    <location>
        <begin position="196"/>
        <end position="222"/>
    </location>
</feature>
<keyword evidence="6" id="KW-0406">Ion transport</keyword>
<dbReference type="Proteomes" id="UP000593562">
    <property type="component" value="Unassembled WGS sequence"/>
</dbReference>
<organism evidence="9 10">
    <name type="scientific">Tripterygium wilfordii</name>
    <name type="common">Thunder God vine</name>
    <dbReference type="NCBI Taxonomy" id="458696"/>
    <lineage>
        <taxon>Eukaryota</taxon>
        <taxon>Viridiplantae</taxon>
        <taxon>Streptophyta</taxon>
        <taxon>Embryophyta</taxon>
        <taxon>Tracheophyta</taxon>
        <taxon>Spermatophyta</taxon>
        <taxon>Magnoliopsida</taxon>
        <taxon>eudicotyledons</taxon>
        <taxon>Gunneridae</taxon>
        <taxon>Pentapetalae</taxon>
        <taxon>rosids</taxon>
        <taxon>fabids</taxon>
        <taxon>Celastrales</taxon>
        <taxon>Celastraceae</taxon>
        <taxon>Tripterygium</taxon>
    </lineage>
</organism>
<feature type="transmembrane region" description="Helical" evidence="8">
    <location>
        <begin position="108"/>
        <end position="130"/>
    </location>
</feature>
<proteinExistence type="inferred from homology"/>
<keyword evidence="10" id="KW-1185">Reference proteome</keyword>
<accession>A0A7J7DRB8</accession>
<protein>
    <submittedName>
        <fullName evidence="9">Cation transporter HKT7</fullName>
    </submittedName>
</protein>
<evidence type="ECO:0000313" key="9">
    <source>
        <dbReference type="EMBL" id="KAF5748656.1"/>
    </source>
</evidence>
<dbReference type="OrthoDB" id="9999863at2759"/>
<feature type="transmembrane region" description="Helical" evidence="8">
    <location>
        <begin position="269"/>
        <end position="293"/>
    </location>
</feature>
<feature type="transmembrane region" description="Helical" evidence="8">
    <location>
        <begin position="47"/>
        <end position="68"/>
    </location>
</feature>
<evidence type="ECO:0000256" key="6">
    <source>
        <dbReference type="ARBA" id="ARBA00023065"/>
    </source>
</evidence>
<evidence type="ECO:0000256" key="4">
    <source>
        <dbReference type="ARBA" id="ARBA00022692"/>
    </source>
</evidence>
<dbReference type="GO" id="GO:0030001">
    <property type="term" value="P:metal ion transport"/>
    <property type="evidence" value="ECO:0007669"/>
    <property type="project" value="UniProtKB-ARBA"/>
</dbReference>
<keyword evidence="5 8" id="KW-1133">Transmembrane helix</keyword>